<evidence type="ECO:0000256" key="1">
    <source>
        <dbReference type="SAM" id="Phobius"/>
    </source>
</evidence>
<dbReference type="EMBL" id="BPTT01000001">
    <property type="protein sequence ID" value="GJG34430.1"/>
    <property type="molecule type" value="Genomic_DNA"/>
</dbReference>
<proteinExistence type="predicted"/>
<sequence length="173" mass="19773">MAIKDQCLQCIHYASGICNVDNASPNYNQMSCESYRKVGISLEKNTDDKSVLSSPNESSLSQNERQSMFAHPFSFEGRIRRTEYWLSTIIVYIYAIIVGFIVGANNGSEGMMYFFLIPGYWFIWAQGAKRCHDRDNSGWYQIIPFYGLWMLFGDGDAYENSYGPDPKGRNVMS</sequence>
<reference evidence="2" key="1">
    <citation type="submission" date="2021-08" db="EMBL/GenBank/DDBJ databases">
        <title>Prevotella lacticifex sp. nov., isolated from rumen of cow.</title>
        <authorList>
            <person name="Shinkai T."/>
            <person name="Ikeyama N."/>
            <person name="Kumagai M."/>
            <person name="Ohmori H."/>
            <person name="Sakamoto M."/>
            <person name="Ohkuma M."/>
            <person name="Mitsumori M."/>
        </authorList>
    </citation>
    <scope>NUCLEOTIDE SEQUENCE</scope>
    <source>
        <strain evidence="2">JCM 8259</strain>
    </source>
</reference>
<dbReference type="PANTHER" id="PTHR34980">
    <property type="entry name" value="INNER MEMBRANE PROTEIN-RELATED-RELATED"/>
    <property type="match status" value="1"/>
</dbReference>
<protein>
    <recommendedName>
        <fullName evidence="4">DUF805 domain-containing protein</fullName>
    </recommendedName>
</protein>
<evidence type="ECO:0000313" key="2">
    <source>
        <dbReference type="EMBL" id="GJG34430.1"/>
    </source>
</evidence>
<dbReference type="GO" id="GO:0005886">
    <property type="term" value="C:plasma membrane"/>
    <property type="evidence" value="ECO:0007669"/>
    <property type="project" value="TreeGrafter"/>
</dbReference>
<keyword evidence="1" id="KW-1133">Transmembrane helix</keyword>
<gene>
    <name evidence="2" type="ORF">PRMUPPPA20_25390</name>
</gene>
<evidence type="ECO:0008006" key="4">
    <source>
        <dbReference type="Google" id="ProtNLM"/>
    </source>
</evidence>
<organism evidence="2 3">
    <name type="scientific">Xylanibacter ruminicola</name>
    <name type="common">Prevotella ruminicola</name>
    <dbReference type="NCBI Taxonomy" id="839"/>
    <lineage>
        <taxon>Bacteria</taxon>
        <taxon>Pseudomonadati</taxon>
        <taxon>Bacteroidota</taxon>
        <taxon>Bacteroidia</taxon>
        <taxon>Bacteroidales</taxon>
        <taxon>Prevotellaceae</taxon>
        <taxon>Xylanibacter</taxon>
    </lineage>
</organism>
<dbReference type="InterPro" id="IPR008523">
    <property type="entry name" value="DUF805"/>
</dbReference>
<accession>A0AA37MFD3</accession>
<keyword evidence="1" id="KW-0812">Transmembrane</keyword>
<feature type="transmembrane region" description="Helical" evidence="1">
    <location>
        <begin position="84"/>
        <end position="104"/>
    </location>
</feature>
<dbReference type="Pfam" id="PF05656">
    <property type="entry name" value="DUF805"/>
    <property type="match status" value="1"/>
</dbReference>
<feature type="transmembrane region" description="Helical" evidence="1">
    <location>
        <begin position="110"/>
        <end position="127"/>
    </location>
</feature>
<name>A0AA37MFD3_XYLRU</name>
<dbReference type="Proteomes" id="UP000887097">
    <property type="component" value="Unassembled WGS sequence"/>
</dbReference>
<dbReference type="PANTHER" id="PTHR34980:SF3">
    <property type="entry name" value="BLR8105 PROTEIN"/>
    <property type="match status" value="1"/>
</dbReference>
<dbReference type="RefSeq" id="WP_143040025.1">
    <property type="nucleotide sequence ID" value="NZ_BPTT01000001.1"/>
</dbReference>
<keyword evidence="1" id="KW-0472">Membrane</keyword>
<dbReference type="GeneID" id="68749102"/>
<evidence type="ECO:0000313" key="3">
    <source>
        <dbReference type="Proteomes" id="UP000887097"/>
    </source>
</evidence>
<comment type="caution">
    <text evidence="2">The sequence shown here is derived from an EMBL/GenBank/DDBJ whole genome shotgun (WGS) entry which is preliminary data.</text>
</comment>
<dbReference type="AlphaFoldDB" id="A0AA37MFD3"/>